<dbReference type="EMBL" id="JAJFNJ020000003">
    <property type="protein sequence ID" value="MEC3888910.1"/>
    <property type="molecule type" value="Genomic_DNA"/>
</dbReference>
<protein>
    <submittedName>
        <fullName evidence="1">Uncharacterized protein</fullName>
    </submittedName>
</protein>
<reference evidence="1" key="2">
    <citation type="submission" date="2024-01" db="EMBL/GenBank/DDBJ databases">
        <title>Long-read genome sequencing of X. campestris pv. papavericola.</title>
        <authorList>
            <person name="Hussain R.M.F."/>
            <person name="Greer S."/>
            <person name="Harrison J."/>
            <person name="Grant M."/>
            <person name="Vicente J."/>
            <person name="Studholme D.J."/>
        </authorList>
    </citation>
    <scope>NUCLEOTIDE SEQUENCE</scope>
    <source>
        <strain evidence="1">NCPPB 2970</strain>
    </source>
</reference>
<dbReference type="RefSeq" id="WP_228426953.1">
    <property type="nucleotide sequence ID" value="NZ_JAJFNJ020000003.1"/>
</dbReference>
<evidence type="ECO:0000313" key="2">
    <source>
        <dbReference type="Proteomes" id="UP001297361"/>
    </source>
</evidence>
<dbReference type="AlphaFoldDB" id="A0AAJ2X517"/>
<accession>A0AAJ2X517</accession>
<name>A0AAJ2X517_XANCA</name>
<evidence type="ECO:0000313" key="1">
    <source>
        <dbReference type="EMBL" id="MEC3888910.1"/>
    </source>
</evidence>
<gene>
    <name evidence="1" type="ORF">LLE72_014440</name>
</gene>
<organism evidence="1 2">
    <name type="scientific">Xanthomonas campestris pv. papavericola</name>
    <dbReference type="NCBI Taxonomy" id="487881"/>
    <lineage>
        <taxon>Bacteria</taxon>
        <taxon>Pseudomonadati</taxon>
        <taxon>Pseudomonadota</taxon>
        <taxon>Gammaproteobacteria</taxon>
        <taxon>Lysobacterales</taxon>
        <taxon>Lysobacteraceae</taxon>
        <taxon>Xanthomonas</taxon>
    </lineage>
</organism>
<comment type="caution">
    <text evidence="1">The sequence shown here is derived from an EMBL/GenBank/DDBJ whole genome shotgun (WGS) entry which is preliminary data.</text>
</comment>
<sequence length="57" mass="6393">MKPLDSTTTFQCKAGTLTIAQLYEKGWKVVSVFSQAIMNPTNSTQGGFFWTVLFEKD</sequence>
<proteinExistence type="predicted"/>
<dbReference type="Proteomes" id="UP001297361">
    <property type="component" value="Unassembled WGS sequence"/>
</dbReference>
<reference evidence="1" key="1">
    <citation type="submission" date="2021-10" db="EMBL/GenBank/DDBJ databases">
        <authorList>
            <person name="Hussein R."/>
            <person name="Harrison J."/>
            <person name="Studholme D.J."/>
            <person name="Vicente J."/>
            <person name="Grant M."/>
        </authorList>
    </citation>
    <scope>NUCLEOTIDE SEQUENCE</scope>
    <source>
        <strain evidence="1">NCPPB 2970</strain>
    </source>
</reference>